<sequence length="115" mass="13071">MLIAGACRAYVCRDLVDMRNGVDGLSYLVEPLLAQHPMSGHLLVFVGRDRRKVKILYWDRTGFALWYKRLERGRFPAPELLTQRGLSVAELHAWLEGIDIPPLQPHPPVTAQRVA</sequence>
<organism evidence="1 2">
    <name type="scientific">Rugamonas rubra</name>
    <dbReference type="NCBI Taxonomy" id="758825"/>
    <lineage>
        <taxon>Bacteria</taxon>
        <taxon>Pseudomonadati</taxon>
        <taxon>Pseudomonadota</taxon>
        <taxon>Betaproteobacteria</taxon>
        <taxon>Burkholderiales</taxon>
        <taxon>Oxalobacteraceae</taxon>
        <taxon>Telluria group</taxon>
        <taxon>Rugamonas</taxon>
    </lineage>
</organism>
<evidence type="ECO:0000313" key="1">
    <source>
        <dbReference type="EMBL" id="SFM87692.1"/>
    </source>
</evidence>
<dbReference type="InterPro" id="IPR008878">
    <property type="entry name" value="Transposase_IS66_Orf2"/>
</dbReference>
<dbReference type="Pfam" id="PF05717">
    <property type="entry name" value="TnpB_IS66"/>
    <property type="match status" value="1"/>
</dbReference>
<dbReference type="NCBIfam" id="NF033819">
    <property type="entry name" value="IS66_TnpB"/>
    <property type="match status" value="1"/>
</dbReference>
<protein>
    <submittedName>
        <fullName evidence="1">IS66 Orf2 like protein</fullName>
    </submittedName>
</protein>
<dbReference type="STRING" id="758825.SAMN02982985_05638"/>
<reference evidence="1 2" key="1">
    <citation type="submission" date="2016-10" db="EMBL/GenBank/DDBJ databases">
        <authorList>
            <person name="de Groot N.N."/>
        </authorList>
    </citation>
    <scope>NUCLEOTIDE SEQUENCE [LARGE SCALE GENOMIC DNA]</scope>
    <source>
        <strain evidence="1 2">ATCC 43154</strain>
    </source>
</reference>
<name>A0A1I4UFD7_9BURK</name>
<dbReference type="PANTHER" id="PTHR36455:SF1">
    <property type="entry name" value="BLR8292 PROTEIN"/>
    <property type="match status" value="1"/>
</dbReference>
<keyword evidence="2" id="KW-1185">Reference proteome</keyword>
<dbReference type="AlphaFoldDB" id="A0A1I4UFD7"/>
<dbReference type="Proteomes" id="UP000199470">
    <property type="component" value="Unassembled WGS sequence"/>
</dbReference>
<dbReference type="PANTHER" id="PTHR36455">
    <property type="match status" value="1"/>
</dbReference>
<dbReference type="OrthoDB" id="9801450at2"/>
<proteinExistence type="predicted"/>
<gene>
    <name evidence="1" type="ORF">SAMN02982985_05638</name>
</gene>
<evidence type="ECO:0000313" key="2">
    <source>
        <dbReference type="Proteomes" id="UP000199470"/>
    </source>
</evidence>
<dbReference type="RefSeq" id="WP_093391057.1">
    <property type="nucleotide sequence ID" value="NZ_FOTW01000041.1"/>
</dbReference>
<dbReference type="EMBL" id="FOTW01000041">
    <property type="protein sequence ID" value="SFM87692.1"/>
    <property type="molecule type" value="Genomic_DNA"/>
</dbReference>
<accession>A0A1I4UFD7</accession>